<dbReference type="GO" id="GO:0003677">
    <property type="term" value="F:DNA binding"/>
    <property type="evidence" value="ECO:0007669"/>
    <property type="project" value="UniProtKB-KW"/>
</dbReference>
<dbReference type="EMBL" id="BQNZ01000001">
    <property type="protein sequence ID" value="GKH70925.1"/>
    <property type="molecule type" value="Genomic_DNA"/>
</dbReference>
<dbReference type="SUPFAM" id="SSF56349">
    <property type="entry name" value="DNA breaking-rejoining enzymes"/>
    <property type="match status" value="1"/>
</dbReference>
<comment type="similarity">
    <text evidence="1">Belongs to the 'phage' integrase family.</text>
</comment>
<feature type="domain" description="Tyr recombinase" evidence="4">
    <location>
        <begin position="233"/>
        <end position="408"/>
    </location>
</feature>
<dbReference type="PANTHER" id="PTHR30349:SF64">
    <property type="entry name" value="PROPHAGE INTEGRASE INTD-RELATED"/>
    <property type="match status" value="1"/>
</dbReference>
<reference evidence="5" key="1">
    <citation type="submission" date="2022-01" db="EMBL/GenBank/DDBJ databases">
        <title>Novel bile acid biosynthetic pathways are enriched in the microbiome of centenarians.</title>
        <authorList>
            <person name="Sato Y."/>
            <person name="Atarashi K."/>
            <person name="Plichta R.D."/>
            <person name="Arai Y."/>
            <person name="Sasajima S."/>
            <person name="Kearney M.S."/>
            <person name="Suda W."/>
            <person name="Takeshita K."/>
            <person name="Sasaki T."/>
            <person name="Okamoto S."/>
            <person name="Skelly N.A."/>
            <person name="Okamura Y."/>
            <person name="Vlamakis H."/>
            <person name="Li Y."/>
            <person name="Tanoue T."/>
            <person name="Takei H."/>
            <person name="Nittono H."/>
            <person name="Narushima S."/>
            <person name="Irie J."/>
            <person name="Itoh H."/>
            <person name="Moriya K."/>
            <person name="Sugiura Y."/>
            <person name="Suematsu M."/>
            <person name="Moritoki N."/>
            <person name="Shibata S."/>
            <person name="Littman R.D."/>
            <person name="Fischbach A.M."/>
            <person name="Uwamino Y."/>
            <person name="Inoue T."/>
            <person name="Honda A."/>
            <person name="Hattori M."/>
            <person name="Murai T."/>
            <person name="Xavier J.R."/>
            <person name="Hirose N."/>
            <person name="Honda K."/>
        </authorList>
    </citation>
    <scope>NUCLEOTIDE SEQUENCE</scope>
    <source>
        <strain evidence="5">CE91-St3</strain>
    </source>
</reference>
<dbReference type="InterPro" id="IPR002104">
    <property type="entry name" value="Integrase_catalytic"/>
</dbReference>
<gene>
    <name evidence="5" type="ORF">CE91St3_07880</name>
</gene>
<protein>
    <submittedName>
        <fullName evidence="5">Integrase</fullName>
    </submittedName>
</protein>
<dbReference type="GO" id="GO:0015074">
    <property type="term" value="P:DNA integration"/>
    <property type="evidence" value="ECO:0007669"/>
    <property type="project" value="InterPro"/>
</dbReference>
<dbReference type="Pfam" id="PF17293">
    <property type="entry name" value="Arm-DNA-bind_5"/>
    <property type="match status" value="1"/>
</dbReference>
<dbReference type="Gene3D" id="1.10.150.130">
    <property type="match status" value="1"/>
</dbReference>
<dbReference type="InterPro" id="IPR035386">
    <property type="entry name" value="Arm-DNA-bind_5"/>
</dbReference>
<dbReference type="CDD" id="cd01185">
    <property type="entry name" value="INTN1_C_like"/>
    <property type="match status" value="1"/>
</dbReference>
<dbReference type="InterPro" id="IPR050090">
    <property type="entry name" value="Tyrosine_recombinase_XerCD"/>
</dbReference>
<dbReference type="Gene3D" id="1.10.443.10">
    <property type="entry name" value="Intergrase catalytic core"/>
    <property type="match status" value="1"/>
</dbReference>
<keyword evidence="3" id="KW-0233">DNA recombination</keyword>
<organism evidence="5 6">
    <name type="scientific">Parabacteroides merdae</name>
    <dbReference type="NCBI Taxonomy" id="46503"/>
    <lineage>
        <taxon>Bacteria</taxon>
        <taxon>Pseudomonadati</taxon>
        <taxon>Bacteroidota</taxon>
        <taxon>Bacteroidia</taxon>
        <taxon>Bacteroidales</taxon>
        <taxon>Tannerellaceae</taxon>
        <taxon>Parabacteroides</taxon>
    </lineage>
</organism>
<dbReference type="Proteomes" id="UP001055114">
    <property type="component" value="Unassembled WGS sequence"/>
</dbReference>
<evidence type="ECO:0000256" key="2">
    <source>
        <dbReference type="ARBA" id="ARBA00023125"/>
    </source>
</evidence>
<dbReference type="InterPro" id="IPR025269">
    <property type="entry name" value="SAM-like_dom"/>
</dbReference>
<dbReference type="Pfam" id="PF13102">
    <property type="entry name" value="Phage_int_SAM_5"/>
    <property type="match status" value="1"/>
</dbReference>
<dbReference type="InterPro" id="IPR011010">
    <property type="entry name" value="DNA_brk_join_enz"/>
</dbReference>
<keyword evidence="2" id="KW-0238">DNA-binding</keyword>
<dbReference type="AlphaFoldDB" id="A0AA37NDK8"/>
<dbReference type="InterPro" id="IPR010998">
    <property type="entry name" value="Integrase_recombinase_N"/>
</dbReference>
<evidence type="ECO:0000259" key="4">
    <source>
        <dbReference type="PROSITE" id="PS51898"/>
    </source>
</evidence>
<name>A0AA37NDK8_9BACT</name>
<dbReference type="GO" id="GO:0006310">
    <property type="term" value="P:DNA recombination"/>
    <property type="evidence" value="ECO:0007669"/>
    <property type="project" value="UniProtKB-KW"/>
</dbReference>
<dbReference type="PROSITE" id="PS51898">
    <property type="entry name" value="TYR_RECOMBINASE"/>
    <property type="match status" value="1"/>
</dbReference>
<evidence type="ECO:0000256" key="3">
    <source>
        <dbReference type="ARBA" id="ARBA00023172"/>
    </source>
</evidence>
<evidence type="ECO:0000313" key="5">
    <source>
        <dbReference type="EMBL" id="GKH70925.1"/>
    </source>
</evidence>
<evidence type="ECO:0000256" key="1">
    <source>
        <dbReference type="ARBA" id="ARBA00008857"/>
    </source>
</evidence>
<dbReference type="Pfam" id="PF00589">
    <property type="entry name" value="Phage_integrase"/>
    <property type="match status" value="1"/>
</dbReference>
<accession>A0AA37NDK8</accession>
<dbReference type="InterPro" id="IPR013762">
    <property type="entry name" value="Integrase-like_cat_sf"/>
</dbReference>
<dbReference type="PANTHER" id="PTHR30349">
    <property type="entry name" value="PHAGE INTEGRASE-RELATED"/>
    <property type="match status" value="1"/>
</dbReference>
<comment type="caution">
    <text evidence="5">The sequence shown here is derived from an EMBL/GenBank/DDBJ whole genome shotgun (WGS) entry which is preliminary data.</text>
</comment>
<proteinExistence type="inferred from homology"/>
<sequence>MASKFALKKYKRMKVEKFKVLLYLKKSGLDKSGKAPIMGRITVNRTMAQFGCKLSCTPELWNPRESRLNGKSREAVETNAKIEKLLLAINTAFDSLVGRKVDFDATDVKDLFQGSMETQMTLMKMTDAVCDDIKARIGIDRAKGTYPGYHYMRLTLGEFIETKYKVKDLAFGQLTEQFIHEYQAFATEEKGYAIDTVRHHLAVLKKICRLAYKKGYSEKCHFQHFALPQQSERTPRALSRESFEKIRDVKIPVYRKSHMLARDLFLFACYTGVSYADVVSITNENLYTDENGALWLKYRRKKNEHRASVKLLPEALVLINKYHSEDRETLFPLLRWSNLRRHMKALAALAGIKDDLCYHQARHSFASLITLEAGVPIETISRMLGHSDISTTQVYARVSPKKLFEDMDKFIKATKDFQLTL</sequence>
<evidence type="ECO:0000313" key="6">
    <source>
        <dbReference type="Proteomes" id="UP001055114"/>
    </source>
</evidence>